<gene>
    <name evidence="2" type="ORF">COLO4_35362</name>
</gene>
<proteinExistence type="predicted"/>
<sequence length="104" mass="11771">MIDKLWINTSPESSWMIVRLESITGFGLKQYVASTACHHNTSKLMVPTAPPARLSPLSPEPAGFNYDREANIPLDNASGKSQYQDLKKKERELQAKEADLRRRE</sequence>
<dbReference type="Proteomes" id="UP000187203">
    <property type="component" value="Unassembled WGS sequence"/>
</dbReference>
<dbReference type="EMBL" id="AWUE01022532">
    <property type="protein sequence ID" value="OMO57457.1"/>
    <property type="molecule type" value="Genomic_DNA"/>
</dbReference>
<accession>A0A1R3GHC5</accession>
<keyword evidence="3" id="KW-1185">Reference proteome</keyword>
<reference evidence="3" key="1">
    <citation type="submission" date="2013-09" db="EMBL/GenBank/DDBJ databases">
        <title>Corchorus olitorius genome sequencing.</title>
        <authorList>
            <person name="Alam M."/>
            <person name="Haque M.S."/>
            <person name="Islam M.S."/>
            <person name="Emdad E.M."/>
            <person name="Islam M.M."/>
            <person name="Ahmed B."/>
            <person name="Halim A."/>
            <person name="Hossen Q.M.M."/>
            <person name="Hossain M.Z."/>
            <person name="Ahmed R."/>
            <person name="Khan M.M."/>
            <person name="Islam R."/>
            <person name="Rashid M.M."/>
            <person name="Khan S.A."/>
            <person name="Rahman M.S."/>
            <person name="Alam M."/>
            <person name="Yahiya A.S."/>
            <person name="Khan M.S."/>
            <person name="Azam M.S."/>
            <person name="Haque T."/>
            <person name="Lashkar M.Z.H."/>
            <person name="Akhand A.I."/>
            <person name="Morshed G."/>
            <person name="Roy S."/>
            <person name="Uddin K.S."/>
            <person name="Rabeya T."/>
            <person name="Hossain A.S."/>
            <person name="Chowdhury A."/>
            <person name="Snigdha A.R."/>
            <person name="Mortoza M.S."/>
            <person name="Matin S.A."/>
            <person name="Hoque S.M.E."/>
            <person name="Islam M.K."/>
            <person name="Roy D.K."/>
            <person name="Haider R."/>
            <person name="Moosa M.M."/>
            <person name="Elias S.M."/>
            <person name="Hasan A.M."/>
            <person name="Jahan S."/>
            <person name="Shafiuddin M."/>
            <person name="Mahmood N."/>
            <person name="Shommy N.S."/>
        </authorList>
    </citation>
    <scope>NUCLEOTIDE SEQUENCE [LARGE SCALE GENOMIC DNA]</scope>
    <source>
        <strain evidence="3">cv. O-4</strain>
    </source>
</reference>
<comment type="caution">
    <text evidence="2">The sequence shown here is derived from an EMBL/GenBank/DDBJ whole genome shotgun (WGS) entry which is preliminary data.</text>
</comment>
<dbReference type="OrthoDB" id="976545at2759"/>
<feature type="compositionally biased region" description="Basic and acidic residues" evidence="1">
    <location>
        <begin position="85"/>
        <end position="104"/>
    </location>
</feature>
<dbReference type="AlphaFoldDB" id="A0A1R3GHC5"/>
<protein>
    <submittedName>
        <fullName evidence="2">Secretory carrier-associated membrane protein 5</fullName>
    </submittedName>
</protein>
<evidence type="ECO:0000313" key="2">
    <source>
        <dbReference type="EMBL" id="OMO57457.1"/>
    </source>
</evidence>
<feature type="region of interest" description="Disordered" evidence="1">
    <location>
        <begin position="43"/>
        <end position="104"/>
    </location>
</feature>
<evidence type="ECO:0000256" key="1">
    <source>
        <dbReference type="SAM" id="MobiDB-lite"/>
    </source>
</evidence>
<evidence type="ECO:0000313" key="3">
    <source>
        <dbReference type="Proteomes" id="UP000187203"/>
    </source>
</evidence>
<name>A0A1R3GHC5_9ROSI</name>
<organism evidence="2 3">
    <name type="scientific">Corchorus olitorius</name>
    <dbReference type="NCBI Taxonomy" id="93759"/>
    <lineage>
        <taxon>Eukaryota</taxon>
        <taxon>Viridiplantae</taxon>
        <taxon>Streptophyta</taxon>
        <taxon>Embryophyta</taxon>
        <taxon>Tracheophyta</taxon>
        <taxon>Spermatophyta</taxon>
        <taxon>Magnoliopsida</taxon>
        <taxon>eudicotyledons</taxon>
        <taxon>Gunneridae</taxon>
        <taxon>Pentapetalae</taxon>
        <taxon>rosids</taxon>
        <taxon>malvids</taxon>
        <taxon>Malvales</taxon>
        <taxon>Malvaceae</taxon>
        <taxon>Grewioideae</taxon>
        <taxon>Apeibeae</taxon>
        <taxon>Corchorus</taxon>
    </lineage>
</organism>
<dbReference type="STRING" id="93759.A0A1R3GHC5"/>